<evidence type="ECO:0000313" key="1">
    <source>
        <dbReference type="EMBL" id="GHE44019.1"/>
    </source>
</evidence>
<evidence type="ECO:0000313" key="2">
    <source>
        <dbReference type="Proteomes" id="UP000608024"/>
    </source>
</evidence>
<accession>A0A919DHT4</accession>
<comment type="caution">
    <text evidence="1">The sequence shown here is derived from an EMBL/GenBank/DDBJ whole genome shotgun (WGS) entry which is preliminary data.</text>
</comment>
<proteinExistence type="predicted"/>
<protein>
    <recommendedName>
        <fullName evidence="3">Flagellar biosynthesis protein FlgA</fullName>
    </recommendedName>
</protein>
<reference evidence="1" key="2">
    <citation type="submission" date="2020-09" db="EMBL/GenBank/DDBJ databases">
        <authorList>
            <person name="Sun Q."/>
            <person name="Ohkuma M."/>
        </authorList>
    </citation>
    <scope>NUCLEOTIDE SEQUENCE</scope>
    <source>
        <strain evidence="1">JCM 4784</strain>
    </source>
</reference>
<dbReference type="AlphaFoldDB" id="A0A919DHT4"/>
<dbReference type="EMBL" id="BNBT01000010">
    <property type="protein sequence ID" value="GHE44019.1"/>
    <property type="molecule type" value="Genomic_DNA"/>
</dbReference>
<sequence>MPYLLLGVLLVLGCATGGVLLTLKLGDRVTVLVLKRPVSVGQELRVSDLREASIARNSGIDVVPA</sequence>
<gene>
    <name evidence="1" type="ORF">GCM10018785_12000</name>
</gene>
<evidence type="ECO:0008006" key="3">
    <source>
        <dbReference type="Google" id="ProtNLM"/>
    </source>
</evidence>
<reference evidence="1" key="1">
    <citation type="journal article" date="2014" name="Int. J. Syst. Evol. Microbiol.">
        <title>Complete genome sequence of Corynebacterium casei LMG S-19264T (=DSM 44701T), isolated from a smear-ripened cheese.</title>
        <authorList>
            <consortium name="US DOE Joint Genome Institute (JGI-PGF)"/>
            <person name="Walter F."/>
            <person name="Albersmeier A."/>
            <person name="Kalinowski J."/>
            <person name="Ruckert C."/>
        </authorList>
    </citation>
    <scope>NUCLEOTIDE SEQUENCE</scope>
    <source>
        <strain evidence="1">JCM 4784</strain>
    </source>
</reference>
<dbReference type="Proteomes" id="UP000608024">
    <property type="component" value="Unassembled WGS sequence"/>
</dbReference>
<keyword evidence="2" id="KW-1185">Reference proteome</keyword>
<name>A0A919DHT4_9ACTN</name>
<organism evidence="1 2">
    <name type="scientific">Streptomyces longispororuber</name>
    <dbReference type="NCBI Taxonomy" id="68230"/>
    <lineage>
        <taxon>Bacteria</taxon>
        <taxon>Bacillati</taxon>
        <taxon>Actinomycetota</taxon>
        <taxon>Actinomycetes</taxon>
        <taxon>Kitasatosporales</taxon>
        <taxon>Streptomycetaceae</taxon>
        <taxon>Streptomyces</taxon>
    </lineage>
</organism>